<evidence type="ECO:0000313" key="1">
    <source>
        <dbReference type="EMBL" id="KAF4651798.1"/>
    </source>
</evidence>
<dbReference type="Gene3D" id="2.40.70.10">
    <property type="entry name" value="Acid Proteases"/>
    <property type="match status" value="1"/>
</dbReference>
<evidence type="ECO:0000313" key="2">
    <source>
        <dbReference type="Proteomes" id="UP000572268"/>
    </source>
</evidence>
<comment type="caution">
    <text evidence="1">The sequence shown here is derived from an EMBL/GenBank/DDBJ whole genome shotgun (WGS) entry which is preliminary data.</text>
</comment>
<reference evidence="1 2" key="1">
    <citation type="submission" date="2020-04" db="EMBL/GenBank/DDBJ databases">
        <title>Perkinsus olseni comparative genomics.</title>
        <authorList>
            <person name="Bogema D.R."/>
        </authorList>
    </citation>
    <scope>NUCLEOTIDE SEQUENCE [LARGE SCALE GENOMIC DNA]</scope>
    <source>
        <strain evidence="1">ATCC PRA-31</strain>
    </source>
</reference>
<sequence>MPVEEGFVTVNIDGQDVSLLLETAQFDLTVIDGDWYEEKYGKGSCKEDRAGCYFCPAEDPCNFDTDPSRKTTVLDDDRIIESIRRTATLVLDHKEAINFAIQVSRPISWNKTVAPCGFLGLSGLPPSSERFHPSPNQESVLDALVRRNVIGRQSYTIRTDTRQTTQFISGELILGDTLDESKRTKYMFPEWVSDSKYHRAFPAVSLSSMELFYDDGRQTERKKGLKLRKSRSFVMTLATGANGIYLPYRSTLDNIERKMKRRLEKKKGYTKEKIDQMWLRGEDGFAHVKSRGFGSLPVLGLELGDANNSIPIKIRPRHYCGNTEQGDVIVFVRHYGGYLIGTPFFRAYSVHVDYTNNKIALLEN</sequence>
<dbReference type="AlphaFoldDB" id="A0A7J6KX29"/>
<protein>
    <submittedName>
        <fullName evidence="1">Uncharacterized protein</fullName>
    </submittedName>
</protein>
<name>A0A7J6KX29_PEROL</name>
<accession>A0A7J6KX29</accession>
<proteinExistence type="predicted"/>
<organism evidence="1 2">
    <name type="scientific">Perkinsus olseni</name>
    <name type="common">Perkinsus atlanticus</name>
    <dbReference type="NCBI Taxonomy" id="32597"/>
    <lineage>
        <taxon>Eukaryota</taxon>
        <taxon>Sar</taxon>
        <taxon>Alveolata</taxon>
        <taxon>Perkinsozoa</taxon>
        <taxon>Perkinsea</taxon>
        <taxon>Perkinsida</taxon>
        <taxon>Perkinsidae</taxon>
        <taxon>Perkinsus</taxon>
    </lineage>
</organism>
<dbReference type="InterPro" id="IPR021109">
    <property type="entry name" value="Peptidase_aspartic_dom_sf"/>
</dbReference>
<dbReference type="SUPFAM" id="SSF50630">
    <property type="entry name" value="Acid proteases"/>
    <property type="match status" value="1"/>
</dbReference>
<dbReference type="Proteomes" id="UP000572268">
    <property type="component" value="Unassembled WGS sequence"/>
</dbReference>
<dbReference type="EMBL" id="JABANN010000998">
    <property type="protein sequence ID" value="KAF4651798.1"/>
    <property type="molecule type" value="Genomic_DNA"/>
</dbReference>
<gene>
    <name evidence="1" type="ORF">FOL46_010055</name>
</gene>